<dbReference type="PANTHER" id="PTHR11635:SF152">
    <property type="entry name" value="CAMP-DEPENDENT PROTEIN KINASE TYPE I REGULATORY SUBUNIT-RELATED"/>
    <property type="match status" value="1"/>
</dbReference>
<accession>A0A515EMA7</accession>
<dbReference type="SUPFAM" id="SSF51206">
    <property type="entry name" value="cAMP-binding domain-like"/>
    <property type="match status" value="1"/>
</dbReference>
<name>A0A515EMA7_9BURK</name>
<reference evidence="3" key="2">
    <citation type="journal article" date="2020" name="Int. J. Syst. Evol. Microbiol.">
        <title>Genomic insights into a novel species Rhodoferax aquaticus sp. nov., isolated from freshwater.</title>
        <authorList>
            <person name="Li T."/>
            <person name="Zhuo Y."/>
            <person name="Jin C.Z."/>
            <person name="Wu X."/>
            <person name="Ko S.R."/>
            <person name="Jin F.J."/>
            <person name="Ahn C.Y."/>
            <person name="Oh H.M."/>
            <person name="Lee H.G."/>
            <person name="Jin L."/>
        </authorList>
    </citation>
    <scope>NUCLEOTIDE SEQUENCE [LARGE SCALE GENOMIC DNA]</scope>
    <source>
        <strain evidence="3">Gr-4</strain>
    </source>
</reference>
<dbReference type="PANTHER" id="PTHR11635">
    <property type="entry name" value="CAMP-DEPENDENT PROTEIN KINASE REGULATORY CHAIN"/>
    <property type="match status" value="1"/>
</dbReference>
<organism evidence="2 3">
    <name type="scientific">Rhodoferax aquaticus</name>
    <dbReference type="NCBI Taxonomy" id="2527691"/>
    <lineage>
        <taxon>Bacteria</taxon>
        <taxon>Pseudomonadati</taxon>
        <taxon>Pseudomonadota</taxon>
        <taxon>Betaproteobacteria</taxon>
        <taxon>Burkholderiales</taxon>
        <taxon>Comamonadaceae</taxon>
        <taxon>Rhodoferax</taxon>
    </lineage>
</organism>
<dbReference type="RefSeq" id="WP_142810067.1">
    <property type="nucleotide sequence ID" value="NZ_CP036282.1"/>
</dbReference>
<gene>
    <name evidence="2" type="ORF">EXZ61_06190</name>
</gene>
<sequence length="199" mass="21812">MFNKLFRKSVSDDTRTHLSAVERQAAGGFPTLTMAAELLAAPSAMMQLDLKEARVVVRYMRPQQIAEGTVFIKEGDEANTGFMVLVLDGEVTVESIVVSRVSPITVTVLGPGSIHGDVGLMDGLPRSASCTASTDLSCAVLTRDSLMQLLKDEPRICAKLMMAISIRMGERLRDNTDKLKKYVQLTKTMQQEIDHLLPT</sequence>
<reference evidence="3" key="1">
    <citation type="submission" date="2019-02" db="EMBL/GenBank/DDBJ databases">
        <title>Complete genome sequence of Rhodoferax sp. Gr-4.</title>
        <authorList>
            <person name="Jin L."/>
        </authorList>
    </citation>
    <scope>NUCLEOTIDE SEQUENCE [LARGE SCALE GENOMIC DNA]</scope>
    <source>
        <strain evidence="3">Gr-4</strain>
    </source>
</reference>
<keyword evidence="3" id="KW-1185">Reference proteome</keyword>
<evidence type="ECO:0000313" key="3">
    <source>
        <dbReference type="Proteomes" id="UP000317365"/>
    </source>
</evidence>
<evidence type="ECO:0000313" key="2">
    <source>
        <dbReference type="EMBL" id="QDL53795.1"/>
    </source>
</evidence>
<dbReference type="AlphaFoldDB" id="A0A515EMA7"/>
<dbReference type="Pfam" id="PF00027">
    <property type="entry name" value="cNMP_binding"/>
    <property type="match status" value="1"/>
</dbReference>
<dbReference type="Proteomes" id="UP000317365">
    <property type="component" value="Chromosome"/>
</dbReference>
<dbReference type="EMBL" id="CP036282">
    <property type="protein sequence ID" value="QDL53795.1"/>
    <property type="molecule type" value="Genomic_DNA"/>
</dbReference>
<dbReference type="SMART" id="SM00100">
    <property type="entry name" value="cNMP"/>
    <property type="match status" value="1"/>
</dbReference>
<dbReference type="InterPro" id="IPR014710">
    <property type="entry name" value="RmlC-like_jellyroll"/>
</dbReference>
<dbReference type="CDD" id="cd00038">
    <property type="entry name" value="CAP_ED"/>
    <property type="match status" value="1"/>
</dbReference>
<dbReference type="Gene3D" id="2.60.120.10">
    <property type="entry name" value="Jelly Rolls"/>
    <property type="match status" value="1"/>
</dbReference>
<dbReference type="GO" id="GO:0005952">
    <property type="term" value="C:cAMP-dependent protein kinase complex"/>
    <property type="evidence" value="ECO:0007669"/>
    <property type="project" value="InterPro"/>
</dbReference>
<dbReference type="InterPro" id="IPR050503">
    <property type="entry name" value="cAMP-dep_PK_reg_su-like"/>
</dbReference>
<dbReference type="InterPro" id="IPR018490">
    <property type="entry name" value="cNMP-bd_dom_sf"/>
</dbReference>
<dbReference type="PROSITE" id="PS50042">
    <property type="entry name" value="CNMP_BINDING_3"/>
    <property type="match status" value="1"/>
</dbReference>
<dbReference type="InterPro" id="IPR000595">
    <property type="entry name" value="cNMP-bd_dom"/>
</dbReference>
<dbReference type="KEGG" id="rhg:EXZ61_06190"/>
<dbReference type="GO" id="GO:0005829">
    <property type="term" value="C:cytosol"/>
    <property type="evidence" value="ECO:0007669"/>
    <property type="project" value="TreeGrafter"/>
</dbReference>
<protein>
    <submittedName>
        <fullName evidence="2">Cyclic nucleotide-binding domain-containing protein</fullName>
    </submittedName>
</protein>
<feature type="domain" description="Cyclic nucleotide-binding" evidence="1">
    <location>
        <begin position="44"/>
        <end position="150"/>
    </location>
</feature>
<proteinExistence type="predicted"/>
<evidence type="ECO:0000259" key="1">
    <source>
        <dbReference type="PROSITE" id="PS50042"/>
    </source>
</evidence>